<dbReference type="Pfam" id="PF07686">
    <property type="entry name" value="V-set"/>
    <property type="match status" value="1"/>
</dbReference>
<reference evidence="10" key="2">
    <citation type="journal article" date="2013" name="Nat. Genet.">
        <title>The draft genomes of soft-shell turtle and green sea turtle yield insights into the development and evolution of the turtle-specific body plan.</title>
        <authorList>
            <person name="Wang Z."/>
            <person name="Pascual-Anaya J."/>
            <person name="Zadissa A."/>
            <person name="Li W."/>
            <person name="Niimura Y."/>
            <person name="Huang Z."/>
            <person name="Li C."/>
            <person name="White S."/>
            <person name="Xiong Z."/>
            <person name="Fang D."/>
            <person name="Wang B."/>
            <person name="Ming Y."/>
            <person name="Chen Y."/>
            <person name="Zheng Y."/>
            <person name="Kuraku S."/>
            <person name="Pignatelli M."/>
            <person name="Herrero J."/>
            <person name="Beal K."/>
            <person name="Nozawa M."/>
            <person name="Li Q."/>
            <person name="Wang J."/>
            <person name="Zhang H."/>
            <person name="Yu L."/>
            <person name="Shigenobu S."/>
            <person name="Wang J."/>
            <person name="Liu J."/>
            <person name="Flicek P."/>
            <person name="Searle S."/>
            <person name="Wang J."/>
            <person name="Kuratani S."/>
            <person name="Yin Y."/>
            <person name="Aken B."/>
            <person name="Zhang G."/>
            <person name="Irie N."/>
        </authorList>
    </citation>
    <scope>NUCLEOTIDE SEQUENCE [LARGE SCALE GENOMIC DNA]</scope>
    <source>
        <strain evidence="10">Daiwa-1</strain>
    </source>
</reference>
<evidence type="ECO:0000256" key="5">
    <source>
        <dbReference type="ARBA" id="ARBA00043266"/>
    </source>
</evidence>
<keyword evidence="4" id="KW-0393">Immunoglobulin domain</keyword>
<keyword evidence="5" id="KW-1279">T cell receptor</keyword>
<proteinExistence type="predicted"/>
<dbReference type="PANTHER" id="PTHR19367:SF18">
    <property type="entry name" value="T CELL RECEPTOR ALPHA VARIABLE 16"/>
    <property type="match status" value="1"/>
</dbReference>
<dbReference type="PANTHER" id="PTHR19367">
    <property type="entry name" value="T-CELL RECEPTOR ALPHA CHAIN V REGION"/>
    <property type="match status" value="1"/>
</dbReference>
<organism evidence="9 10">
    <name type="scientific">Pelodiscus sinensis</name>
    <name type="common">Chinese softshell turtle</name>
    <name type="synonym">Trionyx sinensis</name>
    <dbReference type="NCBI Taxonomy" id="13735"/>
    <lineage>
        <taxon>Eukaryota</taxon>
        <taxon>Metazoa</taxon>
        <taxon>Chordata</taxon>
        <taxon>Craniata</taxon>
        <taxon>Vertebrata</taxon>
        <taxon>Euteleostomi</taxon>
        <taxon>Archelosauria</taxon>
        <taxon>Testudinata</taxon>
        <taxon>Testudines</taxon>
        <taxon>Cryptodira</taxon>
        <taxon>Trionychia</taxon>
        <taxon>Trionychidae</taxon>
        <taxon>Pelodiscus</taxon>
    </lineage>
</organism>
<feature type="chain" id="PRO_5003904895" description="Ig-like domain-containing protein" evidence="7">
    <location>
        <begin position="23"/>
        <end position="119"/>
    </location>
</feature>
<evidence type="ECO:0000259" key="8">
    <source>
        <dbReference type="PROSITE" id="PS50835"/>
    </source>
</evidence>
<dbReference type="GO" id="GO:0002250">
    <property type="term" value="P:adaptive immune response"/>
    <property type="evidence" value="ECO:0007669"/>
    <property type="project" value="UniProtKB-KW"/>
</dbReference>
<protein>
    <recommendedName>
        <fullName evidence="8">Ig-like domain-containing protein</fullName>
    </recommendedName>
</protein>
<reference evidence="9" key="3">
    <citation type="submission" date="2025-08" db="UniProtKB">
        <authorList>
            <consortium name="Ensembl"/>
        </authorList>
    </citation>
    <scope>IDENTIFICATION</scope>
</reference>
<sequence>MGTMRGAAVVLLLVWAAAGADSVTQSEDNAVISEGDPLQLNCTYKLPGSPYLFCPYLFWYVQYPGQPPRMLLRDLGGQDSDEGTRKGFGATHDKKNKSFHLRKASVELSDAATYYCAGS</sequence>
<dbReference type="InterPro" id="IPR013783">
    <property type="entry name" value="Ig-like_fold"/>
</dbReference>
<dbReference type="OMA" id="YAATLFW"/>
<keyword evidence="1 7" id="KW-0732">Signal</keyword>
<dbReference type="EMBL" id="AGCU01092509">
    <property type="status" value="NOT_ANNOTATED_CDS"/>
    <property type="molecule type" value="Genomic_DNA"/>
</dbReference>
<evidence type="ECO:0000256" key="2">
    <source>
        <dbReference type="ARBA" id="ARBA00023130"/>
    </source>
</evidence>
<dbReference type="SUPFAM" id="SSF48726">
    <property type="entry name" value="Immunoglobulin"/>
    <property type="match status" value="1"/>
</dbReference>
<dbReference type="Proteomes" id="UP000007267">
    <property type="component" value="Unassembled WGS sequence"/>
</dbReference>
<dbReference type="GeneTree" id="ENSGT00940000153073"/>
<dbReference type="Gene3D" id="2.60.40.10">
    <property type="entry name" value="Immunoglobulins"/>
    <property type="match status" value="1"/>
</dbReference>
<dbReference type="SMART" id="SM00406">
    <property type="entry name" value="IGv"/>
    <property type="match status" value="1"/>
</dbReference>
<evidence type="ECO:0000256" key="7">
    <source>
        <dbReference type="SAM" id="SignalP"/>
    </source>
</evidence>
<keyword evidence="2" id="KW-1064">Adaptive immunity</keyword>
<evidence type="ECO:0000256" key="1">
    <source>
        <dbReference type="ARBA" id="ARBA00022729"/>
    </source>
</evidence>
<accession>K7FAL7</accession>
<keyword evidence="3" id="KW-0675">Receptor</keyword>
<dbReference type="Ensembl" id="ENSPSIT00000005106.1">
    <property type="protein sequence ID" value="ENSPSIP00000005077.1"/>
    <property type="gene ID" value="ENSPSIG00000004734.1"/>
</dbReference>
<keyword evidence="5" id="KW-0391">Immunity</keyword>
<keyword evidence="10" id="KW-1185">Reference proteome</keyword>
<dbReference type="InterPro" id="IPR036179">
    <property type="entry name" value="Ig-like_dom_sf"/>
</dbReference>
<evidence type="ECO:0000313" key="9">
    <source>
        <dbReference type="Ensembl" id="ENSPSIP00000005077.1"/>
    </source>
</evidence>
<dbReference type="InterPro" id="IPR013106">
    <property type="entry name" value="Ig_V-set"/>
</dbReference>
<name>K7FAL7_PELSI</name>
<evidence type="ECO:0000313" key="10">
    <source>
        <dbReference type="Proteomes" id="UP000007267"/>
    </source>
</evidence>
<reference evidence="10" key="1">
    <citation type="submission" date="2011-10" db="EMBL/GenBank/DDBJ databases">
        <authorList>
            <consortium name="Soft-shell Turtle Genome Consortium"/>
        </authorList>
    </citation>
    <scope>NUCLEOTIDE SEQUENCE [LARGE SCALE GENOMIC DNA]</scope>
    <source>
        <strain evidence="10">Daiwa-1</strain>
    </source>
</reference>
<evidence type="ECO:0000256" key="3">
    <source>
        <dbReference type="ARBA" id="ARBA00023170"/>
    </source>
</evidence>
<evidence type="ECO:0000256" key="6">
    <source>
        <dbReference type="SAM" id="MobiDB-lite"/>
    </source>
</evidence>
<feature type="signal peptide" evidence="7">
    <location>
        <begin position="1"/>
        <end position="22"/>
    </location>
</feature>
<dbReference type="GO" id="GO:0042101">
    <property type="term" value="C:T cell receptor complex"/>
    <property type="evidence" value="ECO:0007669"/>
    <property type="project" value="UniProtKB-KW"/>
</dbReference>
<dbReference type="eggNOG" id="ENOG502S83R">
    <property type="taxonomic scope" value="Eukaryota"/>
</dbReference>
<dbReference type="InterPro" id="IPR007110">
    <property type="entry name" value="Ig-like_dom"/>
</dbReference>
<reference evidence="9" key="4">
    <citation type="submission" date="2025-09" db="UniProtKB">
        <authorList>
            <consortium name="Ensembl"/>
        </authorList>
    </citation>
    <scope>IDENTIFICATION</scope>
</reference>
<feature type="region of interest" description="Disordered" evidence="6">
    <location>
        <begin position="73"/>
        <end position="93"/>
    </location>
</feature>
<dbReference type="InterPro" id="IPR051287">
    <property type="entry name" value="TCR_variable_region"/>
</dbReference>
<dbReference type="PROSITE" id="PS50835">
    <property type="entry name" value="IG_LIKE"/>
    <property type="match status" value="1"/>
</dbReference>
<evidence type="ECO:0000256" key="4">
    <source>
        <dbReference type="ARBA" id="ARBA00023319"/>
    </source>
</evidence>
<dbReference type="HOGENOM" id="CLU_077975_8_0_1"/>
<feature type="domain" description="Ig-like" evidence="8">
    <location>
        <begin position="21"/>
        <end position="119"/>
    </location>
</feature>
<dbReference type="AlphaFoldDB" id="K7FAL7"/>
<dbReference type="EMBL" id="AGCU01092510">
    <property type="status" value="NOT_ANNOTATED_CDS"/>
    <property type="molecule type" value="Genomic_DNA"/>
</dbReference>